<evidence type="ECO:0000259" key="4">
    <source>
        <dbReference type="PROSITE" id="PS50118"/>
    </source>
</evidence>
<feature type="region of interest" description="Disordered" evidence="3">
    <location>
        <begin position="194"/>
        <end position="249"/>
    </location>
</feature>
<feature type="DNA-binding region" description="HMG box" evidence="2">
    <location>
        <begin position="98"/>
        <end position="166"/>
    </location>
</feature>
<evidence type="ECO:0000256" key="3">
    <source>
        <dbReference type="SAM" id="MobiDB-lite"/>
    </source>
</evidence>
<evidence type="ECO:0000313" key="6">
    <source>
        <dbReference type="Proteomes" id="UP000813824"/>
    </source>
</evidence>
<dbReference type="EMBL" id="JAEVFJ010000003">
    <property type="protein sequence ID" value="KAH8106350.1"/>
    <property type="molecule type" value="Genomic_DNA"/>
</dbReference>
<reference evidence="5" key="1">
    <citation type="journal article" date="2021" name="New Phytol.">
        <title>Evolutionary innovations through gain and loss of genes in the ectomycorrhizal Boletales.</title>
        <authorList>
            <person name="Wu G."/>
            <person name="Miyauchi S."/>
            <person name="Morin E."/>
            <person name="Kuo A."/>
            <person name="Drula E."/>
            <person name="Varga T."/>
            <person name="Kohler A."/>
            <person name="Feng B."/>
            <person name="Cao Y."/>
            <person name="Lipzen A."/>
            <person name="Daum C."/>
            <person name="Hundley H."/>
            <person name="Pangilinan J."/>
            <person name="Johnson J."/>
            <person name="Barry K."/>
            <person name="LaButti K."/>
            <person name="Ng V."/>
            <person name="Ahrendt S."/>
            <person name="Min B."/>
            <person name="Choi I.G."/>
            <person name="Park H."/>
            <person name="Plett J.M."/>
            <person name="Magnuson J."/>
            <person name="Spatafora J.W."/>
            <person name="Nagy L.G."/>
            <person name="Henrissat B."/>
            <person name="Grigoriev I.V."/>
            <person name="Yang Z.L."/>
            <person name="Xu J."/>
            <person name="Martin F.M."/>
        </authorList>
    </citation>
    <scope>NUCLEOTIDE SEQUENCE</scope>
    <source>
        <strain evidence="5">KKN 215</strain>
    </source>
</reference>
<keyword evidence="1 2" id="KW-0238">DNA-binding</keyword>
<sequence length="249" mass="26916">MANLPEGLAQFEYQKMQLIGSLGAVADTMRNCATIADQFAQLVSHVPYNPMIPNGQFPITAPHPVAPLPVTRGKRKASEDVEGRRAKKPKKPKDPNAPKRPASSYLLFQNEVRQELKAKNPTLPNNELLGLIAKMWKDMPKSERDEYETRQKAAKDQWVADKTAYNAALGASPETLATTVVDPSAVLAEEKAQAAALSFVPEESSDEEESSSASSRSSEGPGVPKKSHGGVASSSKHRLPENATNTTLS</sequence>
<dbReference type="CDD" id="cd00084">
    <property type="entry name" value="HMG-box_SF"/>
    <property type="match status" value="1"/>
</dbReference>
<dbReference type="SUPFAM" id="SSF47095">
    <property type="entry name" value="HMG-box"/>
    <property type="match status" value="1"/>
</dbReference>
<proteinExistence type="predicted"/>
<dbReference type="GO" id="GO:0005634">
    <property type="term" value="C:nucleus"/>
    <property type="evidence" value="ECO:0007669"/>
    <property type="project" value="UniProtKB-UniRule"/>
</dbReference>
<dbReference type="PROSITE" id="PS50118">
    <property type="entry name" value="HMG_BOX_2"/>
    <property type="match status" value="1"/>
</dbReference>
<dbReference type="OrthoDB" id="1919336at2759"/>
<comment type="caution">
    <text evidence="5">The sequence shown here is derived from an EMBL/GenBank/DDBJ whole genome shotgun (WGS) entry which is preliminary data.</text>
</comment>
<dbReference type="Pfam" id="PF00505">
    <property type="entry name" value="HMG_box"/>
    <property type="match status" value="1"/>
</dbReference>
<dbReference type="Proteomes" id="UP000813824">
    <property type="component" value="Unassembled WGS sequence"/>
</dbReference>
<dbReference type="PANTHER" id="PTHR48112:SF22">
    <property type="entry name" value="MITOCHONDRIAL TRANSCRIPTION FACTOR A, ISOFORM B"/>
    <property type="match status" value="1"/>
</dbReference>
<dbReference type="InterPro" id="IPR009071">
    <property type="entry name" value="HMG_box_dom"/>
</dbReference>
<dbReference type="PANTHER" id="PTHR48112">
    <property type="entry name" value="HIGH MOBILITY GROUP PROTEIN DSP1"/>
    <property type="match status" value="1"/>
</dbReference>
<accession>A0A8K0UWJ4</accession>
<dbReference type="AlphaFoldDB" id="A0A8K0UWJ4"/>
<evidence type="ECO:0000256" key="2">
    <source>
        <dbReference type="PROSITE-ProRule" id="PRU00267"/>
    </source>
</evidence>
<name>A0A8K0UWJ4_9AGAR</name>
<organism evidence="5 6">
    <name type="scientific">Cristinia sonorae</name>
    <dbReference type="NCBI Taxonomy" id="1940300"/>
    <lineage>
        <taxon>Eukaryota</taxon>
        <taxon>Fungi</taxon>
        <taxon>Dikarya</taxon>
        <taxon>Basidiomycota</taxon>
        <taxon>Agaricomycotina</taxon>
        <taxon>Agaricomycetes</taxon>
        <taxon>Agaricomycetidae</taxon>
        <taxon>Agaricales</taxon>
        <taxon>Pleurotineae</taxon>
        <taxon>Stephanosporaceae</taxon>
        <taxon>Cristinia</taxon>
    </lineage>
</organism>
<keyword evidence="6" id="KW-1185">Reference proteome</keyword>
<evidence type="ECO:0000256" key="1">
    <source>
        <dbReference type="ARBA" id="ARBA00023125"/>
    </source>
</evidence>
<dbReference type="InterPro" id="IPR036910">
    <property type="entry name" value="HMG_box_dom_sf"/>
</dbReference>
<dbReference type="InterPro" id="IPR050342">
    <property type="entry name" value="HMGB"/>
</dbReference>
<feature type="domain" description="HMG box" evidence="4">
    <location>
        <begin position="98"/>
        <end position="166"/>
    </location>
</feature>
<evidence type="ECO:0000313" key="5">
    <source>
        <dbReference type="EMBL" id="KAH8106350.1"/>
    </source>
</evidence>
<dbReference type="GO" id="GO:0003677">
    <property type="term" value="F:DNA binding"/>
    <property type="evidence" value="ECO:0007669"/>
    <property type="project" value="UniProtKB-UniRule"/>
</dbReference>
<gene>
    <name evidence="5" type="ORF">BXZ70DRAFT_919214</name>
</gene>
<feature type="region of interest" description="Disordered" evidence="3">
    <location>
        <begin position="63"/>
        <end position="105"/>
    </location>
</feature>
<dbReference type="SMART" id="SM00398">
    <property type="entry name" value="HMG"/>
    <property type="match status" value="1"/>
</dbReference>
<protein>
    <submittedName>
        <fullName evidence="5">HMG-box</fullName>
    </submittedName>
</protein>
<keyword evidence="2" id="KW-0539">Nucleus</keyword>
<dbReference type="Gene3D" id="1.10.30.10">
    <property type="entry name" value="High mobility group box domain"/>
    <property type="match status" value="1"/>
</dbReference>